<dbReference type="GO" id="GO:0003678">
    <property type="term" value="F:DNA helicase activity"/>
    <property type="evidence" value="ECO:0007669"/>
    <property type="project" value="UniProtKB-EC"/>
</dbReference>
<dbReference type="PANTHER" id="PTHR12604">
    <property type="entry name" value="KU AUTOANTIGEN DNA HELICASE"/>
    <property type="match status" value="1"/>
</dbReference>
<feature type="compositionally biased region" description="Basic and acidic residues" evidence="15">
    <location>
        <begin position="1013"/>
        <end position="1027"/>
    </location>
</feature>
<dbReference type="AlphaFoldDB" id="A0A1V2LPK3"/>
<keyword evidence="6" id="KW-0227">DNA damage</keyword>
<dbReference type="VEuPathDB" id="FungiDB:C5L36_0B02460"/>
<evidence type="ECO:0000256" key="8">
    <source>
        <dbReference type="ARBA" id="ARBA00022806"/>
    </source>
</evidence>
<evidence type="ECO:0000256" key="5">
    <source>
        <dbReference type="ARBA" id="ARBA00022741"/>
    </source>
</evidence>
<dbReference type="GO" id="GO:0042162">
    <property type="term" value="F:telomeric DNA binding"/>
    <property type="evidence" value="ECO:0007669"/>
    <property type="project" value="TreeGrafter"/>
</dbReference>
<proteinExistence type="predicted"/>
<sequence>MEDQKYRDESEDEDNVIYNFHEGIVLAIHLSPTMYKKLPALFSTFLLLLKTLIKSMPKTGLGIYFSNCSKENKDDDQIQSSEGIFKLIKLGDINQTTLKVIDRYIKNATRGEPLMGISSREKELWAELLPALEDDAELHFGESLYRILHEAMKDFNKPTPKTDEYTSKKIFFFTDCLKPYNEDNFLKEKIQNKLRELNSNKITVYPFILRPHDDDDNDNGAPIKKEDDTESQVYQDRYVQLKEFRELFDYPAGAEGKKYLPVIDDLTLDALEEKLIKHTTMRNYNFQCPLILRNGFQIPVKGLNLLTTAEWKRVKFYNSNNRLHYAFRKNIFAQDNLIIEDEDIVKACKVGDQFFPYNEETFSECLKFGEKDAPLLRVIGARKFTHVTKSHTINKSVFVIADENTKEESSLERFAALYKSLCEKQMVLLCWGMTRKRSNPRIYYLVPTTIAEEQFFFKKFPQSLAMIEIPFADEIRKAPEYIDQLESLDRVDGSGMLDSLIEDSTVPHFKTFPNPALAWKFKVMEEHILQVELSEKEQTQNIGDRQLEVDDMYQQLLEMKQKIESNPITSAIVQKLVNRYNCISNDNELKRISQESQTNANKKAKIVGSQLTLSDSKVALYYKEYGLTNCTNDMLKKYISSKGGVIKGGRNKGEMISNIDKLNEKFGEGDFDLESVQKKVYEFYDLKQLEKMELNEVTSEQNILDKEQSNLENDLVSENGELAKTVEEQSAKREKHVVIDEDKNKVFQEGEKVEQTTNLSGEDKERKKDKETLSAMKSEPENDKTDLSGYNQEEKSPAVEKEAEAQEISKEEEKQKEEEDEPAHITRAQARKLHISVEDEIPISKKPAKEELKRKDKLESVIGEDSALSKMCETVEDNSNARNPRDAKVVKSGEVTPRRSSRLRRKSDVGFDDNIEMSNIGKRTRSASATRQQSDAENEGDGPIGLSESSRKSHTSELAASSRGTRSRRKEANEPSEMEQDEIKDKSLKEEEEEKKKGNADSRDQVGETNDNVSEKVEDSDEPESKLRRSSRKRKVEETLLNTKRQRSSSGTPNKRRSGRRGKTKSPTPPKDSDAEEETGIATRRTRRRTNQQE</sequence>
<dbReference type="GO" id="GO:0016787">
    <property type="term" value="F:hydrolase activity"/>
    <property type="evidence" value="ECO:0007669"/>
    <property type="project" value="UniProtKB-KW"/>
</dbReference>
<name>A0A1V2LPK3_PICKU</name>
<dbReference type="SUPFAM" id="SSF100939">
    <property type="entry name" value="SPOC domain-like"/>
    <property type="match status" value="1"/>
</dbReference>
<evidence type="ECO:0000256" key="14">
    <source>
        <dbReference type="ARBA" id="ARBA00023242"/>
    </source>
</evidence>
<keyword evidence="10" id="KW-0779">Telomere</keyword>
<evidence type="ECO:0000256" key="1">
    <source>
        <dbReference type="ARBA" id="ARBA00004123"/>
    </source>
</evidence>
<keyword evidence="9" id="KW-0067">ATP-binding</keyword>
<feature type="compositionally biased region" description="Basic and acidic residues" evidence="15">
    <location>
        <begin position="847"/>
        <end position="859"/>
    </location>
</feature>
<dbReference type="InterPro" id="IPR016194">
    <property type="entry name" value="SPOC-like_C_dom_sf"/>
</dbReference>
<keyword evidence="14" id="KW-0539">Nucleus</keyword>
<feature type="compositionally biased region" description="Basic residues" evidence="15">
    <location>
        <begin position="1054"/>
        <end position="1064"/>
    </location>
</feature>
<evidence type="ECO:0000256" key="4">
    <source>
        <dbReference type="ARBA" id="ARBA00022454"/>
    </source>
</evidence>
<organism evidence="17 18">
    <name type="scientific">Pichia kudriavzevii</name>
    <name type="common">Yeast</name>
    <name type="synonym">Issatchenkia orientalis</name>
    <dbReference type="NCBI Taxonomy" id="4909"/>
    <lineage>
        <taxon>Eukaryota</taxon>
        <taxon>Fungi</taxon>
        <taxon>Dikarya</taxon>
        <taxon>Ascomycota</taxon>
        <taxon>Saccharomycotina</taxon>
        <taxon>Pichiomycetes</taxon>
        <taxon>Pichiales</taxon>
        <taxon>Pichiaceae</taxon>
        <taxon>Pichia</taxon>
    </lineage>
</organism>
<dbReference type="Gene3D" id="2.40.290.10">
    <property type="match status" value="1"/>
</dbReference>
<feature type="compositionally biased region" description="Basic and acidic residues" evidence="15">
    <location>
        <begin position="981"/>
        <end position="1006"/>
    </location>
</feature>
<evidence type="ECO:0000256" key="12">
    <source>
        <dbReference type="ARBA" id="ARBA00023172"/>
    </source>
</evidence>
<feature type="domain" description="Ku" evidence="16">
    <location>
        <begin position="336"/>
        <end position="486"/>
    </location>
</feature>
<dbReference type="GO" id="GO:0003690">
    <property type="term" value="F:double-stranded DNA binding"/>
    <property type="evidence" value="ECO:0007669"/>
    <property type="project" value="TreeGrafter"/>
</dbReference>
<reference evidence="18" key="1">
    <citation type="journal article" date="2017" name="Genome Announc.">
        <title>Genome sequences of Cyberlindnera fabianii 65, Pichia kudriavzevii 129, and Saccharomyces cerevisiae 131 isolated from fermented masau fruits in Zimbabwe.</title>
        <authorList>
            <person name="van Rijswijck I.M.H."/>
            <person name="Derks M.F.L."/>
            <person name="Abee T."/>
            <person name="de Ridder D."/>
            <person name="Smid E.J."/>
        </authorList>
    </citation>
    <scope>NUCLEOTIDE SEQUENCE [LARGE SCALE GENOMIC DNA]</scope>
    <source>
        <strain evidence="18">129</strain>
    </source>
</reference>
<keyword evidence="8 17" id="KW-0347">Helicase</keyword>
<evidence type="ECO:0000313" key="18">
    <source>
        <dbReference type="Proteomes" id="UP000189274"/>
    </source>
</evidence>
<dbReference type="Pfam" id="PF02735">
    <property type="entry name" value="Ku"/>
    <property type="match status" value="1"/>
</dbReference>
<gene>
    <name evidence="17" type="ORF">BOH78_2078</name>
</gene>
<dbReference type="GO" id="GO:0000723">
    <property type="term" value="P:telomere maintenance"/>
    <property type="evidence" value="ECO:0007669"/>
    <property type="project" value="TreeGrafter"/>
</dbReference>
<dbReference type="GO" id="GO:0005524">
    <property type="term" value="F:ATP binding"/>
    <property type="evidence" value="ECO:0007669"/>
    <property type="project" value="UniProtKB-KW"/>
</dbReference>
<feature type="region of interest" description="Disordered" evidence="15">
    <location>
        <begin position="748"/>
        <end position="1094"/>
    </location>
</feature>
<evidence type="ECO:0000259" key="16">
    <source>
        <dbReference type="SMART" id="SM00559"/>
    </source>
</evidence>
<feature type="compositionally biased region" description="Polar residues" evidence="15">
    <location>
        <begin position="926"/>
        <end position="935"/>
    </location>
</feature>
<keyword evidence="13" id="KW-0234">DNA repair</keyword>
<dbReference type="EMBL" id="MQVM01000008">
    <property type="protein sequence ID" value="ONH74938.1"/>
    <property type="molecule type" value="Genomic_DNA"/>
</dbReference>
<keyword evidence="12" id="KW-0233">DNA recombination</keyword>
<dbReference type="SUPFAM" id="SSF53300">
    <property type="entry name" value="vWA-like"/>
    <property type="match status" value="1"/>
</dbReference>
<evidence type="ECO:0000256" key="9">
    <source>
        <dbReference type="ARBA" id="ARBA00022840"/>
    </source>
</evidence>
<feature type="compositionally biased region" description="Basic residues" evidence="15">
    <location>
        <begin position="1084"/>
        <end position="1094"/>
    </location>
</feature>
<dbReference type="Gene3D" id="3.40.50.410">
    <property type="entry name" value="von Willebrand factor, type A domain"/>
    <property type="match status" value="1"/>
</dbReference>
<feature type="compositionally biased region" description="Polar residues" evidence="15">
    <location>
        <begin position="1040"/>
        <end position="1053"/>
    </location>
</feature>
<dbReference type="GO" id="GO:0000781">
    <property type="term" value="C:chromosome, telomeric region"/>
    <property type="evidence" value="ECO:0007669"/>
    <property type="project" value="UniProtKB-SubCell"/>
</dbReference>
<evidence type="ECO:0000256" key="3">
    <source>
        <dbReference type="ARBA" id="ARBA00012551"/>
    </source>
</evidence>
<evidence type="ECO:0000256" key="2">
    <source>
        <dbReference type="ARBA" id="ARBA00004574"/>
    </source>
</evidence>
<dbReference type="GO" id="GO:0043564">
    <property type="term" value="C:Ku70:Ku80 complex"/>
    <property type="evidence" value="ECO:0007669"/>
    <property type="project" value="TreeGrafter"/>
</dbReference>
<evidence type="ECO:0000256" key="15">
    <source>
        <dbReference type="SAM" id="MobiDB-lite"/>
    </source>
</evidence>
<dbReference type="GO" id="GO:0006303">
    <property type="term" value="P:double-strand break repair via nonhomologous end joining"/>
    <property type="evidence" value="ECO:0007669"/>
    <property type="project" value="InterPro"/>
</dbReference>
<comment type="caution">
    <text evidence="17">The sequence shown here is derived from an EMBL/GenBank/DDBJ whole genome shotgun (WGS) entry which is preliminary data.</text>
</comment>
<keyword evidence="4" id="KW-0158">Chromosome</keyword>
<evidence type="ECO:0000256" key="6">
    <source>
        <dbReference type="ARBA" id="ARBA00022763"/>
    </source>
</evidence>
<accession>A0A1V2LPK3</accession>
<evidence type="ECO:0000256" key="7">
    <source>
        <dbReference type="ARBA" id="ARBA00022801"/>
    </source>
</evidence>
<dbReference type="Proteomes" id="UP000189274">
    <property type="component" value="Unassembled WGS sequence"/>
</dbReference>
<dbReference type="GO" id="GO:0006310">
    <property type="term" value="P:DNA recombination"/>
    <property type="evidence" value="ECO:0007669"/>
    <property type="project" value="UniProtKB-KW"/>
</dbReference>
<dbReference type="EC" id="3.6.4.12" evidence="3"/>
<dbReference type="VEuPathDB" id="FungiDB:C5L36_0B02450"/>
<evidence type="ECO:0000256" key="13">
    <source>
        <dbReference type="ARBA" id="ARBA00023204"/>
    </source>
</evidence>
<evidence type="ECO:0000256" key="10">
    <source>
        <dbReference type="ARBA" id="ARBA00022895"/>
    </source>
</evidence>
<evidence type="ECO:0000256" key="11">
    <source>
        <dbReference type="ARBA" id="ARBA00023125"/>
    </source>
</evidence>
<dbReference type="InterPro" id="IPR036465">
    <property type="entry name" value="vWFA_dom_sf"/>
</dbReference>
<evidence type="ECO:0000313" key="17">
    <source>
        <dbReference type="EMBL" id="ONH74938.1"/>
    </source>
</evidence>
<dbReference type="SMART" id="SM00559">
    <property type="entry name" value="Ku78"/>
    <property type="match status" value="1"/>
</dbReference>
<feature type="compositionally biased region" description="Basic and acidic residues" evidence="15">
    <location>
        <begin position="761"/>
        <end position="817"/>
    </location>
</feature>
<keyword evidence="11" id="KW-0238">DNA-binding</keyword>
<dbReference type="InterPro" id="IPR006164">
    <property type="entry name" value="DNA_bd_Ku70/Ku80"/>
</dbReference>
<comment type="subcellular location">
    <subcellularLocation>
        <location evidence="2">Chromosome</location>
        <location evidence="2">Telomere</location>
    </subcellularLocation>
    <subcellularLocation>
        <location evidence="1">Nucleus</location>
    </subcellularLocation>
</comment>
<keyword evidence="5" id="KW-0547">Nucleotide-binding</keyword>
<dbReference type="PANTHER" id="PTHR12604:SF2">
    <property type="entry name" value="X-RAY REPAIR CROSS-COMPLEMENTING PROTEIN 6"/>
    <property type="match status" value="1"/>
</dbReference>
<keyword evidence="7" id="KW-0378">Hydrolase</keyword>
<protein>
    <recommendedName>
        <fullName evidence="3">DNA helicase</fullName>
        <ecNumber evidence="3">3.6.4.12</ecNumber>
    </recommendedName>
</protein>